<gene>
    <name evidence="2" type="ORF">U7230_13105</name>
</gene>
<dbReference type="InterPro" id="IPR013693">
    <property type="entry name" value="SpoIID/LytB_N"/>
</dbReference>
<dbReference type="Proteomes" id="UP001332192">
    <property type="component" value="Chromosome"/>
</dbReference>
<dbReference type="Pfam" id="PF08486">
    <property type="entry name" value="SpoIID"/>
    <property type="match status" value="1"/>
</dbReference>
<organism evidence="2 3">
    <name type="scientific">Carboxydichorda subterranea</name>
    <dbReference type="NCBI Taxonomy" id="3109565"/>
    <lineage>
        <taxon>Bacteria</taxon>
        <taxon>Bacillati</taxon>
        <taxon>Bacillota</taxon>
        <taxon>Limnochordia</taxon>
        <taxon>Limnochordales</taxon>
        <taxon>Geochordaceae</taxon>
        <taxon>Carboxydichorda</taxon>
    </lineage>
</organism>
<keyword evidence="3" id="KW-1185">Reference proteome</keyword>
<accession>A0ABZ1BY49</accession>
<proteinExistence type="predicted"/>
<dbReference type="RefSeq" id="WP_324716280.1">
    <property type="nucleotide sequence ID" value="NZ_CP141615.1"/>
</dbReference>
<dbReference type="InterPro" id="IPR013486">
    <property type="entry name" value="SpoIID/LytB"/>
</dbReference>
<reference evidence="2 3" key="1">
    <citation type="journal article" date="2024" name="Front. Microbiol.">
        <title>Novel thermophilic genera Geochorda gen. nov. and Carboxydochorda gen. nov. from the deep terrestrial subsurface reveal the ecophysiological diversity in the class Limnochordia.</title>
        <authorList>
            <person name="Karnachuk O.V."/>
            <person name="Lukina A.P."/>
            <person name="Avakyan M.R."/>
            <person name="Kadnikov V.V."/>
            <person name="Begmatov S."/>
            <person name="Beletsky A.V."/>
            <person name="Vlasova K.G."/>
            <person name="Novikov A.A."/>
            <person name="Shcherbakova V.A."/>
            <person name="Mardanov A.V."/>
            <person name="Ravin N.V."/>
        </authorList>
    </citation>
    <scope>NUCLEOTIDE SEQUENCE [LARGE SCALE GENOMIC DNA]</scope>
    <source>
        <strain evidence="2 3">L945</strain>
    </source>
</reference>
<evidence type="ECO:0000313" key="3">
    <source>
        <dbReference type="Proteomes" id="UP001332192"/>
    </source>
</evidence>
<dbReference type="EMBL" id="CP141615">
    <property type="protein sequence ID" value="WRP17008.1"/>
    <property type="molecule type" value="Genomic_DNA"/>
</dbReference>
<protein>
    <submittedName>
        <fullName evidence="2">SpoIID/LytB domain-containing protein</fullName>
    </submittedName>
</protein>
<sequence>MSNRKRTAVLTTLGLLIVAGAVFYLSGFPGSPPPERGQPGQVQRFQSEPRISLYVNQTGQRTEIPIEQYVAGVVAGEMWENWPESAYAAQAILARTFTLEMMSRGGTRSLHGTDMSTDPVETQAYNPSRISPAIRRAVDSTRGQVLTYQGRYAKAWFHAYSGGQTTTPQEGLGLPDEQAPYLRPVKLPSNPLVPGQFRSWRAEFSEAEVRSALAKKGITVGTIQSIHVTSRGPTGRITQVEVVGSGGRRTISGNDLRVALGSDRMRSTLARTFTFAKGRLVVEGTGSGHGVGLSQWDALLMARQGRSAQQIVQAFYPGARIEKLW</sequence>
<name>A0ABZ1BY49_9FIRM</name>
<evidence type="ECO:0000313" key="2">
    <source>
        <dbReference type="EMBL" id="WRP17008.1"/>
    </source>
</evidence>
<dbReference type="NCBIfam" id="TIGR02669">
    <property type="entry name" value="SpoIID_LytB"/>
    <property type="match status" value="1"/>
</dbReference>
<feature type="domain" description="Sporulation stage II protein D amidase enhancer LytB N-terminal" evidence="1">
    <location>
        <begin position="57"/>
        <end position="148"/>
    </location>
</feature>
<evidence type="ECO:0000259" key="1">
    <source>
        <dbReference type="Pfam" id="PF08486"/>
    </source>
</evidence>